<name>A0A919H0M8_9ACTN</name>
<organism evidence="2 3">
    <name type="scientific">Streptomyces xanthophaeus</name>
    <dbReference type="NCBI Taxonomy" id="67385"/>
    <lineage>
        <taxon>Bacteria</taxon>
        <taxon>Bacillati</taxon>
        <taxon>Actinomycetota</taxon>
        <taxon>Actinomycetes</taxon>
        <taxon>Kitasatosporales</taxon>
        <taxon>Streptomycetaceae</taxon>
        <taxon>Streptomyces</taxon>
    </lineage>
</organism>
<evidence type="ECO:0000259" key="1">
    <source>
        <dbReference type="PROSITE" id="PS51664"/>
    </source>
</evidence>
<dbReference type="Gene3D" id="3.40.50.720">
    <property type="entry name" value="NAD(P)-binding Rossmann-like Domain"/>
    <property type="match status" value="1"/>
</dbReference>
<dbReference type="InterPro" id="IPR022291">
    <property type="entry name" value="Bacteriocin_synth_cyclodeHase"/>
</dbReference>
<gene>
    <name evidence="2" type="ORF">Sxan_42210</name>
</gene>
<dbReference type="InterPro" id="IPR027624">
    <property type="entry name" value="TOMM_cyclo_SagD"/>
</dbReference>
<proteinExistence type="predicted"/>
<reference evidence="2" key="1">
    <citation type="submission" date="2020-09" db="EMBL/GenBank/DDBJ databases">
        <title>Whole genome shotgun sequence of Streptomyces xanthophaeus NBRC 12829.</title>
        <authorList>
            <person name="Komaki H."/>
            <person name="Tamura T."/>
        </authorList>
    </citation>
    <scope>NUCLEOTIDE SEQUENCE</scope>
    <source>
        <strain evidence="2">NBRC 12829</strain>
    </source>
</reference>
<dbReference type="OrthoDB" id="2379922at2"/>
<dbReference type="PANTHER" id="PTHR37809">
    <property type="entry name" value="RIBOSOMAL PROTEIN S12 METHYLTHIOTRANSFERASE ACCESSORY FACTOR YCAO"/>
    <property type="match status" value="1"/>
</dbReference>
<feature type="domain" description="YcaO" evidence="1">
    <location>
        <begin position="289"/>
        <end position="679"/>
    </location>
</feature>
<sequence length="679" mass="74407">MSEPIPYPVTTRTIAVLGDGGLLDTAVATLLAARRYDVVRPDGAELPAGLGACQAVLVPGDTAATDHHAGVRKAAEAAGIPWIPVVTDADAIHVGPVASGPGTGCPTCADWRRRLARDQAQHHETLRARHGAELAARRSRMLTRAAASTAAELALSLVESAVSGEPSHLTADPVDSAGVRRPGDVFLRVGLASLAISSHRYLPCSLCEDCGGLPVDGPAAAHVVPRPRPKPAPDVFRVQNVVARERELYDLYVDRVAGVVPSVDDERGGPLPRAVAPLSSLRGNNSQHGWGRTTDYRSSRITAVLEALERFGGEQPRGHRTSVTASRRELGDRAVDPRAFGLYPDDRHELPGFPYVRYDEDLVMPWVWGYSFARGEAVLVPERYAYYAAHSHEDPRFVYEISNGCAMGGCLEEAILCGLLEVAERDAFLMTWYGRMPIPRIDPASARDRSIPMMIEHLRHRTGYAIQLYSATLEQGIPCFWAVGLDTLDDPGRPRVLCAGGSALQPEKAVINVLHEMGHLLEHAKLYDAAERDRAARMVTDPSLVKVMGDHSVLYSHQDAFDRFGFLLSDREARPFSDFARQWQWPAHTDLRSDLDEMVQRYLGHGLDVLVVDQTTPEHRAGGFACVKVMVPGTLPMTFGHRNRRVDGLPRLLDVPFELGYRDKVLTPEDINPHPHPFP</sequence>
<dbReference type="NCBIfam" id="TIGR03882">
    <property type="entry name" value="cyclo_dehyd_2"/>
    <property type="match status" value="1"/>
</dbReference>
<dbReference type="AlphaFoldDB" id="A0A919H0M8"/>
<accession>A0A919H0M8</accession>
<dbReference type="Proteomes" id="UP000600026">
    <property type="component" value="Unassembled WGS sequence"/>
</dbReference>
<dbReference type="RefSeq" id="WP_031142545.1">
    <property type="nucleotide sequence ID" value="NZ_BNEE01000006.1"/>
</dbReference>
<protein>
    <submittedName>
        <fullName evidence="2">SagD family biosynthesis docking scaffold protein</fullName>
    </submittedName>
</protein>
<dbReference type="PROSITE" id="PS51664">
    <property type="entry name" value="YCAO"/>
    <property type="match status" value="1"/>
</dbReference>
<dbReference type="Gene3D" id="3.30.40.250">
    <property type="match status" value="1"/>
</dbReference>
<dbReference type="Gene3D" id="3.30.1330.230">
    <property type="match status" value="1"/>
</dbReference>
<dbReference type="Gene3D" id="3.30.160.660">
    <property type="match status" value="1"/>
</dbReference>
<evidence type="ECO:0000313" key="2">
    <source>
        <dbReference type="EMBL" id="GHI86857.1"/>
    </source>
</evidence>
<dbReference type="NCBIfam" id="TIGR03604">
    <property type="entry name" value="TOMM_cyclo_SagD"/>
    <property type="match status" value="1"/>
</dbReference>
<evidence type="ECO:0000313" key="3">
    <source>
        <dbReference type="Proteomes" id="UP000600026"/>
    </source>
</evidence>
<comment type="caution">
    <text evidence="2">The sequence shown here is derived from an EMBL/GenBank/DDBJ whole genome shotgun (WGS) entry which is preliminary data.</text>
</comment>
<keyword evidence="3" id="KW-1185">Reference proteome</keyword>
<dbReference type="Pfam" id="PF02624">
    <property type="entry name" value="YcaO"/>
    <property type="match status" value="1"/>
</dbReference>
<dbReference type="InterPro" id="IPR003776">
    <property type="entry name" value="YcaO-like_dom"/>
</dbReference>
<dbReference type="PANTHER" id="PTHR37809:SF1">
    <property type="entry name" value="RIBOSOMAL PROTEIN S12 METHYLTHIOTRANSFERASE ACCESSORY FACTOR YCAO"/>
    <property type="match status" value="1"/>
</dbReference>
<dbReference type="EMBL" id="BNEE01000006">
    <property type="protein sequence ID" value="GHI86857.1"/>
    <property type="molecule type" value="Genomic_DNA"/>
</dbReference>